<protein>
    <submittedName>
        <fullName evidence="2">Uncharacterized protein</fullName>
    </submittedName>
</protein>
<evidence type="ECO:0000313" key="2">
    <source>
        <dbReference type="EMBL" id="KXT00591.1"/>
    </source>
</evidence>
<gene>
    <name evidence="2" type="ORF">AC578_3154</name>
</gene>
<dbReference type="AlphaFoldDB" id="A0A139HDN8"/>
<dbReference type="EMBL" id="LFZN01000070">
    <property type="protein sequence ID" value="KXT00591.1"/>
    <property type="molecule type" value="Genomic_DNA"/>
</dbReference>
<dbReference type="OrthoDB" id="5959761at2759"/>
<feature type="region of interest" description="Disordered" evidence="1">
    <location>
        <begin position="1"/>
        <end position="31"/>
    </location>
</feature>
<evidence type="ECO:0000256" key="1">
    <source>
        <dbReference type="SAM" id="MobiDB-lite"/>
    </source>
</evidence>
<feature type="compositionally biased region" description="Polar residues" evidence="1">
    <location>
        <begin position="7"/>
        <end position="17"/>
    </location>
</feature>
<sequence length="60" mass="6491">MAMLNYRTKSSSNFARKTSTESSRRSNTQASAYTVNASTMALTGFHLSSTPGGRAAGWWV</sequence>
<evidence type="ECO:0000313" key="3">
    <source>
        <dbReference type="Proteomes" id="UP000070133"/>
    </source>
</evidence>
<dbReference type="Proteomes" id="UP000070133">
    <property type="component" value="Unassembled WGS sequence"/>
</dbReference>
<accession>A0A139HDN8</accession>
<organism evidence="2 3">
    <name type="scientific">Pseudocercospora eumusae</name>
    <dbReference type="NCBI Taxonomy" id="321146"/>
    <lineage>
        <taxon>Eukaryota</taxon>
        <taxon>Fungi</taxon>
        <taxon>Dikarya</taxon>
        <taxon>Ascomycota</taxon>
        <taxon>Pezizomycotina</taxon>
        <taxon>Dothideomycetes</taxon>
        <taxon>Dothideomycetidae</taxon>
        <taxon>Mycosphaerellales</taxon>
        <taxon>Mycosphaerellaceae</taxon>
        <taxon>Pseudocercospora</taxon>
    </lineage>
</organism>
<name>A0A139HDN8_9PEZI</name>
<keyword evidence="3" id="KW-1185">Reference proteome</keyword>
<proteinExistence type="predicted"/>
<comment type="caution">
    <text evidence="2">The sequence shown here is derived from an EMBL/GenBank/DDBJ whole genome shotgun (WGS) entry which is preliminary data.</text>
</comment>
<reference evidence="2 3" key="1">
    <citation type="submission" date="2015-07" db="EMBL/GenBank/DDBJ databases">
        <title>Comparative genomics of the Sigatoka disease complex on banana suggests a link between parallel evolutionary changes in Pseudocercospora fijiensis and Pseudocercospora eumusae and increased virulence on the banana host.</title>
        <authorList>
            <person name="Chang T.-C."/>
            <person name="Salvucci A."/>
            <person name="Crous P.W."/>
            <person name="Stergiopoulos I."/>
        </authorList>
    </citation>
    <scope>NUCLEOTIDE SEQUENCE [LARGE SCALE GENOMIC DNA]</scope>
    <source>
        <strain evidence="2 3">CBS 114824</strain>
    </source>
</reference>